<dbReference type="Pfam" id="PF25545">
    <property type="entry name" value="DUF7924"/>
    <property type="match status" value="1"/>
</dbReference>
<protein>
    <recommendedName>
        <fullName evidence="2">DUF7924 domain-containing protein</fullName>
    </recommendedName>
</protein>
<evidence type="ECO:0000259" key="2">
    <source>
        <dbReference type="Pfam" id="PF25545"/>
    </source>
</evidence>
<feature type="compositionally biased region" description="Basic residues" evidence="1">
    <location>
        <begin position="281"/>
        <end position="290"/>
    </location>
</feature>
<dbReference type="InterPro" id="IPR057684">
    <property type="entry name" value="DUF7924"/>
</dbReference>
<dbReference type="PANTHER" id="PTHR42470:SF2">
    <property type="match status" value="1"/>
</dbReference>
<proteinExistence type="predicted"/>
<feature type="compositionally biased region" description="Polar residues" evidence="1">
    <location>
        <begin position="241"/>
        <end position="274"/>
    </location>
</feature>
<dbReference type="EMBL" id="ML977026">
    <property type="protein sequence ID" value="KAF1950392.1"/>
    <property type="molecule type" value="Genomic_DNA"/>
</dbReference>
<dbReference type="AlphaFoldDB" id="A0A6A5TFH1"/>
<feature type="domain" description="DUF7924" evidence="2">
    <location>
        <begin position="64"/>
        <end position="221"/>
    </location>
</feature>
<dbReference type="OrthoDB" id="5132737at2759"/>
<evidence type="ECO:0000313" key="4">
    <source>
        <dbReference type="Proteomes" id="UP000800035"/>
    </source>
</evidence>
<evidence type="ECO:0000313" key="3">
    <source>
        <dbReference type="EMBL" id="KAF1950392.1"/>
    </source>
</evidence>
<accession>A0A6A5TFH1</accession>
<name>A0A6A5TFH1_9PLEO</name>
<keyword evidence="4" id="KW-1185">Reference proteome</keyword>
<reference evidence="3" key="1">
    <citation type="journal article" date="2020" name="Stud. Mycol.">
        <title>101 Dothideomycetes genomes: a test case for predicting lifestyles and emergence of pathogens.</title>
        <authorList>
            <person name="Haridas S."/>
            <person name="Albert R."/>
            <person name="Binder M."/>
            <person name="Bloem J."/>
            <person name="Labutti K."/>
            <person name="Salamov A."/>
            <person name="Andreopoulos B."/>
            <person name="Baker S."/>
            <person name="Barry K."/>
            <person name="Bills G."/>
            <person name="Bluhm B."/>
            <person name="Cannon C."/>
            <person name="Castanera R."/>
            <person name="Culley D."/>
            <person name="Daum C."/>
            <person name="Ezra D."/>
            <person name="Gonzalez J."/>
            <person name="Henrissat B."/>
            <person name="Kuo A."/>
            <person name="Liang C."/>
            <person name="Lipzen A."/>
            <person name="Lutzoni F."/>
            <person name="Magnuson J."/>
            <person name="Mondo S."/>
            <person name="Nolan M."/>
            <person name="Ohm R."/>
            <person name="Pangilinan J."/>
            <person name="Park H.-J."/>
            <person name="Ramirez L."/>
            <person name="Alfaro M."/>
            <person name="Sun H."/>
            <person name="Tritt A."/>
            <person name="Yoshinaga Y."/>
            <person name="Zwiers L.-H."/>
            <person name="Turgeon B."/>
            <person name="Goodwin S."/>
            <person name="Spatafora J."/>
            <person name="Crous P."/>
            <person name="Grigoriev I."/>
        </authorList>
    </citation>
    <scope>NUCLEOTIDE SEQUENCE</scope>
    <source>
        <strain evidence="3">CBS 675.92</strain>
    </source>
</reference>
<evidence type="ECO:0000256" key="1">
    <source>
        <dbReference type="SAM" id="MobiDB-lite"/>
    </source>
</evidence>
<dbReference type="Proteomes" id="UP000800035">
    <property type="component" value="Unassembled WGS sequence"/>
</dbReference>
<feature type="region of interest" description="Disordered" evidence="1">
    <location>
        <begin position="241"/>
        <end position="290"/>
    </location>
</feature>
<organism evidence="3 4">
    <name type="scientific">Byssothecium circinans</name>
    <dbReference type="NCBI Taxonomy" id="147558"/>
    <lineage>
        <taxon>Eukaryota</taxon>
        <taxon>Fungi</taxon>
        <taxon>Dikarya</taxon>
        <taxon>Ascomycota</taxon>
        <taxon>Pezizomycotina</taxon>
        <taxon>Dothideomycetes</taxon>
        <taxon>Pleosporomycetidae</taxon>
        <taxon>Pleosporales</taxon>
        <taxon>Massarineae</taxon>
        <taxon>Massarinaceae</taxon>
        <taxon>Byssothecium</taxon>
    </lineage>
</organism>
<gene>
    <name evidence="3" type="ORF">CC80DRAFT_519990</name>
</gene>
<dbReference type="PANTHER" id="PTHR42470">
    <property type="entry name" value="VAST DOMAIN-CONTAINING PROTEIN"/>
    <property type="match status" value="1"/>
</dbReference>
<sequence>MRYEIVLSTKGSHLKKHPEGVADKSRKLCHTLLETEQPVPTVSLFDDKIFEDTCEEIRNWNEAKSVNEGWNNSIPLTGLRPQPDYAVGFGQSGFTEEQLNKLRPFVGELTDTSFFIATYYMYFPFLTCQVKCGAAALNIADRQNAHSMTLAARGVIELFKLILPFLVSHDHRTVRIYGHYLVIEEQKIIFYRYPIHTFDITALDGKEKWTAYKFTKNRLCSIINELPADLNSRLSQEQQDYALSQPSADSVSFLEDSQASASGLQDASPDTSVSLPPGPFKKPKKRPAAG</sequence>